<organism evidence="2 3">
    <name type="scientific">Paramecium primaurelia</name>
    <dbReference type="NCBI Taxonomy" id="5886"/>
    <lineage>
        <taxon>Eukaryota</taxon>
        <taxon>Sar</taxon>
        <taxon>Alveolata</taxon>
        <taxon>Ciliophora</taxon>
        <taxon>Intramacronucleata</taxon>
        <taxon>Oligohymenophorea</taxon>
        <taxon>Peniculida</taxon>
        <taxon>Parameciidae</taxon>
        <taxon>Paramecium</taxon>
    </lineage>
</organism>
<gene>
    <name evidence="2" type="ORF">PPRIM_AZ9-3.1.T1150130</name>
</gene>
<keyword evidence="3" id="KW-1185">Reference proteome</keyword>
<feature type="domain" description="CBM20" evidence="1">
    <location>
        <begin position="7"/>
        <end position="95"/>
    </location>
</feature>
<evidence type="ECO:0000313" key="3">
    <source>
        <dbReference type="Proteomes" id="UP000688137"/>
    </source>
</evidence>
<comment type="caution">
    <text evidence="2">The sequence shown here is derived from an EMBL/GenBank/DDBJ whole genome shotgun (WGS) entry which is preliminary data.</text>
</comment>
<accession>A0A8S1PEG5</accession>
<reference evidence="2" key="1">
    <citation type="submission" date="2021-01" db="EMBL/GenBank/DDBJ databases">
        <authorList>
            <consortium name="Genoscope - CEA"/>
            <person name="William W."/>
        </authorList>
    </citation>
    <scope>NUCLEOTIDE SEQUENCE</scope>
</reference>
<dbReference type="PANTHER" id="PTHR15048">
    <property type="entry name" value="STARCH-BINDING DOMAIN-CONTAINING PROTEIN 1"/>
    <property type="match status" value="1"/>
</dbReference>
<dbReference type="PANTHER" id="PTHR15048:SF0">
    <property type="entry name" value="STARCH-BINDING DOMAIN-CONTAINING PROTEIN 1"/>
    <property type="match status" value="1"/>
</dbReference>
<name>A0A8S1PEG5_PARPR</name>
<protein>
    <recommendedName>
        <fullName evidence="1">CBM20 domain-containing protein</fullName>
    </recommendedName>
</protein>
<dbReference type="SMART" id="SM01065">
    <property type="entry name" value="CBM_2"/>
    <property type="match status" value="1"/>
</dbReference>
<dbReference type="OMA" id="SPVNICQ"/>
<dbReference type="InterPro" id="IPR002044">
    <property type="entry name" value="CBM20"/>
</dbReference>
<evidence type="ECO:0000259" key="1">
    <source>
        <dbReference type="SMART" id="SM01065"/>
    </source>
</evidence>
<dbReference type="AlphaFoldDB" id="A0A8S1PEG5"/>
<evidence type="ECO:0000313" key="2">
    <source>
        <dbReference type="EMBL" id="CAD8101465.1"/>
    </source>
</evidence>
<dbReference type="Pfam" id="PF00686">
    <property type="entry name" value="CBM_20"/>
    <property type="match status" value="1"/>
</dbReference>
<sequence>MKVSQIFFKITKQVHYGQAIYIVFDFQNWDLTKAIRMECLKNDQWTKVIDISCSFFEYKYVIGQYNNIFEQEIIWEQGQNRTSENLKILEMNQSKIQFEDVWEKRNLMFFLLDKKLNKKSKKNHEHDILLFGQAKALNSPGRFTKCQLNQNTQLYFIILQLELDEIINPKEVQIYMKVQLKKRYIEIISKSIKLNFRNQPVNICEDILIHSQCYFLK</sequence>
<dbReference type="GO" id="GO:0016020">
    <property type="term" value="C:membrane"/>
    <property type="evidence" value="ECO:0007669"/>
    <property type="project" value="TreeGrafter"/>
</dbReference>
<dbReference type="Proteomes" id="UP000688137">
    <property type="component" value="Unassembled WGS sequence"/>
</dbReference>
<dbReference type="EMBL" id="CAJJDM010000118">
    <property type="protein sequence ID" value="CAD8101465.1"/>
    <property type="molecule type" value="Genomic_DNA"/>
</dbReference>
<proteinExistence type="predicted"/>
<dbReference type="GO" id="GO:2001070">
    <property type="term" value="F:starch binding"/>
    <property type="evidence" value="ECO:0007669"/>
    <property type="project" value="InterPro"/>
</dbReference>